<keyword evidence="6" id="KW-1003">Cell membrane</keyword>
<keyword evidence="8" id="KW-1185">Reference proteome</keyword>
<dbReference type="PROSITE" id="PS50895">
    <property type="entry name" value="SURF1"/>
    <property type="match status" value="1"/>
</dbReference>
<comment type="caution">
    <text evidence="7">The sequence shown here is derived from an EMBL/GenBank/DDBJ whole genome shotgun (WGS) entry which is preliminary data.</text>
</comment>
<dbReference type="InterPro" id="IPR045214">
    <property type="entry name" value="Surf1/Surf4"/>
</dbReference>
<proteinExistence type="inferred from homology"/>
<keyword evidence="5 6" id="KW-0472">Membrane</keyword>
<name>A0ABU8QDG7_9RHOB</name>
<dbReference type="EMBL" id="JBBGAZ010000001">
    <property type="protein sequence ID" value="MEJ5217451.1"/>
    <property type="molecule type" value="Genomic_DNA"/>
</dbReference>
<dbReference type="PANTHER" id="PTHR23427">
    <property type="entry name" value="SURFEIT LOCUS PROTEIN"/>
    <property type="match status" value="1"/>
</dbReference>
<evidence type="ECO:0000256" key="5">
    <source>
        <dbReference type="ARBA" id="ARBA00023136"/>
    </source>
</evidence>
<dbReference type="Pfam" id="PF02104">
    <property type="entry name" value="SURF1"/>
    <property type="match status" value="1"/>
</dbReference>
<dbReference type="PANTHER" id="PTHR23427:SF2">
    <property type="entry name" value="SURFEIT LOCUS PROTEIN 1"/>
    <property type="match status" value="1"/>
</dbReference>
<reference evidence="7 8" key="1">
    <citation type="submission" date="2024-03" db="EMBL/GenBank/DDBJ databases">
        <title>Cognatishimia coralii sp. nov., a marine bacterium isolated from coral surrounding seawater.</title>
        <authorList>
            <person name="Liu X."/>
            <person name="Liu S."/>
            <person name="Sun H."/>
            <person name="Zhang Y."/>
        </authorList>
    </citation>
    <scope>NUCLEOTIDE SEQUENCE [LARGE SCALE GENOMIC DNA]</scope>
    <source>
        <strain evidence="7 8">D5M38</strain>
    </source>
</reference>
<feature type="transmembrane region" description="Helical" evidence="6">
    <location>
        <begin position="204"/>
        <end position="221"/>
    </location>
</feature>
<comment type="similarity">
    <text evidence="2 6">Belongs to the SURF1 family.</text>
</comment>
<accession>A0ABU8QDG7</accession>
<evidence type="ECO:0000256" key="2">
    <source>
        <dbReference type="ARBA" id="ARBA00007165"/>
    </source>
</evidence>
<evidence type="ECO:0000256" key="4">
    <source>
        <dbReference type="ARBA" id="ARBA00022989"/>
    </source>
</evidence>
<protein>
    <recommendedName>
        <fullName evidence="6">SURF1-like protein</fullName>
    </recommendedName>
</protein>
<feature type="transmembrane region" description="Helical" evidence="6">
    <location>
        <begin position="9"/>
        <end position="29"/>
    </location>
</feature>
<keyword evidence="4 6" id="KW-1133">Transmembrane helix</keyword>
<dbReference type="CDD" id="cd06662">
    <property type="entry name" value="SURF1"/>
    <property type="match status" value="1"/>
</dbReference>
<evidence type="ECO:0000313" key="8">
    <source>
        <dbReference type="Proteomes" id="UP001368270"/>
    </source>
</evidence>
<evidence type="ECO:0000256" key="6">
    <source>
        <dbReference type="RuleBase" id="RU363076"/>
    </source>
</evidence>
<evidence type="ECO:0000313" key="7">
    <source>
        <dbReference type="EMBL" id="MEJ5217451.1"/>
    </source>
</evidence>
<organism evidence="7 8">
    <name type="scientific">Cognatishimia coralii</name>
    <dbReference type="NCBI Taxonomy" id="3083254"/>
    <lineage>
        <taxon>Bacteria</taxon>
        <taxon>Pseudomonadati</taxon>
        <taxon>Pseudomonadota</taxon>
        <taxon>Alphaproteobacteria</taxon>
        <taxon>Rhodobacterales</taxon>
        <taxon>Paracoccaceae</taxon>
        <taxon>Cognatishimia</taxon>
    </lineage>
</organism>
<evidence type="ECO:0000256" key="3">
    <source>
        <dbReference type="ARBA" id="ARBA00022692"/>
    </source>
</evidence>
<comment type="subcellular location">
    <subcellularLocation>
        <location evidence="6">Cell membrane</location>
        <topology evidence="6">Multi-pass membrane protein</topology>
    </subcellularLocation>
    <subcellularLocation>
        <location evidence="1">Membrane</location>
    </subcellularLocation>
</comment>
<dbReference type="Proteomes" id="UP001368270">
    <property type="component" value="Unassembled WGS sequence"/>
</dbReference>
<gene>
    <name evidence="7" type="ORF">WG622_04315</name>
</gene>
<dbReference type="InterPro" id="IPR002994">
    <property type="entry name" value="Surf1/Shy1"/>
</dbReference>
<dbReference type="RefSeq" id="WP_339402447.1">
    <property type="nucleotide sequence ID" value="NZ_JBBGAZ010000001.1"/>
</dbReference>
<keyword evidence="3 6" id="KW-0812">Transmembrane</keyword>
<sequence length="230" mass="25859">MKGLDVRRLILPLGFGIIGIVILVSLGNWQMRRLEWKEDILAQIDARIAADPVALPEDIDPNADRYLAVTAEGLMTTEELHVYASSKATGAIYRVIAAFELTDGRRIMVDRGWIKPEDKASARDEVDVRVEGNLHWPQERDSYTPENDLAANIWFARDVDAMAAALNTAPILIVARKTSQINPAVTPLPVTRTGIPNDHLNYAVTWYGLALVWLAMTLYYLRRMRAKHKV</sequence>
<evidence type="ECO:0000256" key="1">
    <source>
        <dbReference type="ARBA" id="ARBA00004370"/>
    </source>
</evidence>